<reference evidence="5" key="1">
    <citation type="submission" date="2025-08" db="UniProtKB">
        <authorList>
            <consortium name="RefSeq"/>
        </authorList>
    </citation>
    <scope>IDENTIFICATION</scope>
    <source>
        <strain evidence="5">11010-0011.00</strain>
        <tissue evidence="5">Whole body</tissue>
    </source>
</reference>
<accession>A0A6J2UGV1</accession>
<dbReference type="InterPro" id="IPR014044">
    <property type="entry name" value="CAP_dom"/>
</dbReference>
<evidence type="ECO:0000256" key="1">
    <source>
        <dbReference type="ARBA" id="ARBA00004613"/>
    </source>
</evidence>
<evidence type="ECO:0000313" key="4">
    <source>
        <dbReference type="Proteomes" id="UP000504634"/>
    </source>
</evidence>
<name>A0A6J2UGV1_DROLE</name>
<feature type="domain" description="SCP" evidence="3">
    <location>
        <begin position="58"/>
        <end position="208"/>
    </location>
</feature>
<comment type="subcellular location">
    <subcellularLocation>
        <location evidence="1">Secreted</location>
    </subcellularLocation>
</comment>
<dbReference type="GO" id="GO:0005576">
    <property type="term" value="C:extracellular region"/>
    <property type="evidence" value="ECO:0007669"/>
    <property type="project" value="UniProtKB-SubCell"/>
</dbReference>
<evidence type="ECO:0000259" key="3">
    <source>
        <dbReference type="SMART" id="SM00198"/>
    </source>
</evidence>
<keyword evidence="4" id="KW-1185">Reference proteome</keyword>
<keyword evidence="2" id="KW-0964">Secreted</keyword>
<dbReference type="SMART" id="SM00198">
    <property type="entry name" value="SCP"/>
    <property type="match status" value="1"/>
</dbReference>
<dbReference type="AlphaFoldDB" id="A0A6J2UGV1"/>
<evidence type="ECO:0000256" key="2">
    <source>
        <dbReference type="ARBA" id="ARBA00022525"/>
    </source>
</evidence>
<dbReference type="InterPro" id="IPR035940">
    <property type="entry name" value="CAP_sf"/>
</dbReference>
<gene>
    <name evidence="5" type="primary">LOC115634252</name>
</gene>
<sequence>MIRFIILLFCLVNGQDEVDVDYCDIPCRNNTEHLGCNNYGAFSTDCGENANLVPMTRNLRQFILREHNSLRSAVASGKLKGFPPASRMLTLQWDGELELMAEYLVKRCVLERNRMCIATSRFKGPGVNGVYNILASSQDVIKVIKSQIDAWYDQYRYTSINTLLTGRGEGGHEVQNFLQMMLSYNSRIGCAISQYHADKLIQLMYCVYSCKRTSCKPVYEISQYPSAGCRRGTNQKYKNLCDAREDTDECDHCNSNSPYSLLEKAFDFETDEDDVDIELGTLKPDGVQPSGKKDRLGNLVDLIKDTIVTGVEAVGSIIVR</sequence>
<dbReference type="Proteomes" id="UP000504634">
    <property type="component" value="Unplaced"/>
</dbReference>
<proteinExistence type="predicted"/>
<evidence type="ECO:0000313" key="5">
    <source>
        <dbReference type="RefSeq" id="XP_030387706.1"/>
    </source>
</evidence>
<dbReference type="OrthoDB" id="414826at2759"/>
<dbReference type="SUPFAM" id="SSF55797">
    <property type="entry name" value="PR-1-like"/>
    <property type="match status" value="1"/>
</dbReference>
<dbReference type="CDD" id="cd05380">
    <property type="entry name" value="CAP_euk"/>
    <property type="match status" value="1"/>
</dbReference>
<protein>
    <submittedName>
        <fullName evidence="5">Allergen Tab y 5.0101-like</fullName>
    </submittedName>
</protein>
<dbReference type="Pfam" id="PF00188">
    <property type="entry name" value="CAP"/>
    <property type="match status" value="1"/>
</dbReference>
<dbReference type="Gene3D" id="3.40.33.10">
    <property type="entry name" value="CAP"/>
    <property type="match status" value="1"/>
</dbReference>
<dbReference type="RefSeq" id="XP_030387706.1">
    <property type="nucleotide sequence ID" value="XM_030531846.1"/>
</dbReference>
<organism evidence="4 5">
    <name type="scientific">Drosophila lebanonensis</name>
    <name type="common">Fruit fly</name>
    <name type="synonym">Scaptodrosophila lebanonensis</name>
    <dbReference type="NCBI Taxonomy" id="7225"/>
    <lineage>
        <taxon>Eukaryota</taxon>
        <taxon>Metazoa</taxon>
        <taxon>Ecdysozoa</taxon>
        <taxon>Arthropoda</taxon>
        <taxon>Hexapoda</taxon>
        <taxon>Insecta</taxon>
        <taxon>Pterygota</taxon>
        <taxon>Neoptera</taxon>
        <taxon>Endopterygota</taxon>
        <taxon>Diptera</taxon>
        <taxon>Brachycera</taxon>
        <taxon>Muscomorpha</taxon>
        <taxon>Ephydroidea</taxon>
        <taxon>Drosophilidae</taxon>
        <taxon>Scaptodrosophila</taxon>
    </lineage>
</organism>
<dbReference type="GeneID" id="115634252"/>